<reference evidence="1 2" key="1">
    <citation type="journal article" date="2019" name="Int. J. Syst. Evol. Microbiol.">
        <title>The Global Catalogue of Microorganisms (GCM) 10K type strain sequencing project: providing services to taxonomists for standard genome sequencing and annotation.</title>
        <authorList>
            <consortium name="The Broad Institute Genomics Platform"/>
            <consortium name="The Broad Institute Genome Sequencing Center for Infectious Disease"/>
            <person name="Wu L."/>
            <person name="Ma J."/>
        </authorList>
    </citation>
    <scope>NUCLEOTIDE SEQUENCE [LARGE SCALE GENOMIC DNA]</scope>
    <source>
        <strain evidence="1 2">YIM 94188</strain>
    </source>
</reference>
<sequence>MAETEPPTTAIRATYSEYLDGDATMAMISDPDAPNAWVLSSLTVPIEP</sequence>
<gene>
    <name evidence="1" type="ORF">ACFQEV_08555</name>
</gene>
<keyword evidence="2" id="KW-1185">Reference proteome</keyword>
<dbReference type="AlphaFoldDB" id="A0ABD5U1T7"/>
<name>A0ABD5U1T7_9EURY</name>
<evidence type="ECO:0000313" key="2">
    <source>
        <dbReference type="Proteomes" id="UP001596408"/>
    </source>
</evidence>
<dbReference type="EMBL" id="JBHSXH010000011">
    <property type="protein sequence ID" value="MFC6825040.1"/>
    <property type="molecule type" value="Genomic_DNA"/>
</dbReference>
<proteinExistence type="predicted"/>
<dbReference type="Proteomes" id="UP001596408">
    <property type="component" value="Unassembled WGS sequence"/>
</dbReference>
<comment type="caution">
    <text evidence="1">The sequence shown here is derived from an EMBL/GenBank/DDBJ whole genome shotgun (WGS) entry which is preliminary data.</text>
</comment>
<organism evidence="1 2">
    <name type="scientific">Halopelagius fulvigenes</name>
    <dbReference type="NCBI Taxonomy" id="1198324"/>
    <lineage>
        <taxon>Archaea</taxon>
        <taxon>Methanobacteriati</taxon>
        <taxon>Methanobacteriota</taxon>
        <taxon>Stenosarchaea group</taxon>
        <taxon>Halobacteria</taxon>
        <taxon>Halobacteriales</taxon>
        <taxon>Haloferacaceae</taxon>
    </lineage>
</organism>
<protein>
    <submittedName>
        <fullName evidence="1">Uncharacterized protein</fullName>
    </submittedName>
</protein>
<accession>A0ABD5U1T7</accession>
<dbReference type="RefSeq" id="WP_379694858.1">
    <property type="nucleotide sequence ID" value="NZ_JBHSXH010000011.1"/>
</dbReference>
<evidence type="ECO:0000313" key="1">
    <source>
        <dbReference type="EMBL" id="MFC6825040.1"/>
    </source>
</evidence>